<proteinExistence type="predicted"/>
<feature type="transmembrane region" description="Helical" evidence="1">
    <location>
        <begin position="166"/>
        <end position="185"/>
    </location>
</feature>
<reference evidence="2" key="1">
    <citation type="submission" date="2021-10" db="EMBL/GenBank/DDBJ databases">
        <authorList>
            <person name="Hussein R."/>
            <person name="Harrison J."/>
            <person name="Studholme D.J."/>
            <person name="Vicente J."/>
            <person name="Grant M."/>
        </authorList>
    </citation>
    <scope>NUCLEOTIDE SEQUENCE</scope>
    <source>
        <strain evidence="2">NCPPB 2970</strain>
    </source>
</reference>
<evidence type="ECO:0000313" key="3">
    <source>
        <dbReference type="Proteomes" id="UP001297361"/>
    </source>
</evidence>
<dbReference type="Proteomes" id="UP001297361">
    <property type="component" value="Unassembled WGS sequence"/>
</dbReference>
<sequence length="195" mass="21099">MSGCKRSALVALGISLSLLGGGALGYWRVLPLGQYLIGLCVGMGAAGLLMALMLWLSPGGMRDSALPALARRYYREFGIPMLLYVAVMLCWPTLLARVGPHWARTLIALLPALLLMLVIRAVARFVRDSDEMQRRIELESIAIAAGLVSAAYMTGGFLQAAQLIDIPATVAMLWVFPILCATYGITKGVNARRYQ</sequence>
<keyword evidence="1" id="KW-1133">Transmembrane helix</keyword>
<feature type="transmembrane region" description="Helical" evidence="1">
    <location>
        <begin position="106"/>
        <end position="126"/>
    </location>
</feature>
<dbReference type="EMBL" id="JAJFNJ020000003">
    <property type="protein sequence ID" value="MEC3887845.1"/>
    <property type="molecule type" value="Genomic_DNA"/>
</dbReference>
<feature type="transmembrane region" description="Helical" evidence="1">
    <location>
        <begin position="35"/>
        <end position="56"/>
    </location>
</feature>
<reference evidence="2" key="2">
    <citation type="submission" date="2024-01" db="EMBL/GenBank/DDBJ databases">
        <title>Long-read genome sequencing of X. campestris pv. papavericola.</title>
        <authorList>
            <person name="Hussain R.M.F."/>
            <person name="Greer S."/>
            <person name="Harrison J."/>
            <person name="Grant M."/>
            <person name="Vicente J."/>
            <person name="Studholme D.J."/>
        </authorList>
    </citation>
    <scope>NUCLEOTIDE SEQUENCE</scope>
    <source>
        <strain evidence="2">NCPPB 2970</strain>
    </source>
</reference>
<feature type="transmembrane region" description="Helical" evidence="1">
    <location>
        <begin position="138"/>
        <end position="160"/>
    </location>
</feature>
<organism evidence="2 3">
    <name type="scientific">Xanthomonas campestris pv. papavericola</name>
    <dbReference type="NCBI Taxonomy" id="487881"/>
    <lineage>
        <taxon>Bacteria</taxon>
        <taxon>Pseudomonadati</taxon>
        <taxon>Pseudomonadota</taxon>
        <taxon>Gammaproteobacteria</taxon>
        <taxon>Lysobacterales</taxon>
        <taxon>Lysobacteraceae</taxon>
        <taxon>Xanthomonas</taxon>
    </lineage>
</organism>
<dbReference type="RefSeq" id="WP_115007619.1">
    <property type="nucleotide sequence ID" value="NZ_JAJFNJ020000003.1"/>
</dbReference>
<keyword evidence="1" id="KW-0812">Transmembrane</keyword>
<keyword evidence="1" id="KW-0472">Membrane</keyword>
<evidence type="ECO:0000313" key="2">
    <source>
        <dbReference type="EMBL" id="MEC3887845.1"/>
    </source>
</evidence>
<comment type="caution">
    <text evidence="2">The sequence shown here is derived from an EMBL/GenBank/DDBJ whole genome shotgun (WGS) entry which is preliminary data.</text>
</comment>
<dbReference type="AlphaFoldDB" id="A0AAJ2X2Z2"/>
<gene>
    <name evidence="2" type="ORF">LLE72_008800</name>
</gene>
<feature type="transmembrane region" description="Helical" evidence="1">
    <location>
        <begin position="77"/>
        <end position="94"/>
    </location>
</feature>
<protein>
    <recommendedName>
        <fullName evidence="4">Transmembrane protein</fullName>
    </recommendedName>
</protein>
<name>A0AAJ2X2Z2_XANCA</name>
<evidence type="ECO:0000256" key="1">
    <source>
        <dbReference type="SAM" id="Phobius"/>
    </source>
</evidence>
<evidence type="ECO:0008006" key="4">
    <source>
        <dbReference type="Google" id="ProtNLM"/>
    </source>
</evidence>
<accession>A0AAJ2X2Z2</accession>